<keyword evidence="3" id="KW-0732">Signal</keyword>
<comment type="caution">
    <text evidence="4">The sequence shown here is derived from an EMBL/GenBank/DDBJ whole genome shotgun (WGS) entry which is preliminary data.</text>
</comment>
<dbReference type="SUPFAM" id="SSF53850">
    <property type="entry name" value="Periplasmic binding protein-like II"/>
    <property type="match status" value="1"/>
</dbReference>
<dbReference type="PROSITE" id="PS01037">
    <property type="entry name" value="SBP_BACTERIAL_1"/>
    <property type="match status" value="1"/>
</dbReference>
<dbReference type="PANTHER" id="PTHR30061:SF50">
    <property type="entry name" value="MALTOSE_MALTODEXTRIN-BINDING PERIPLASMIC PROTEIN"/>
    <property type="match status" value="1"/>
</dbReference>
<name>A0ABW3NNP6_9BACI</name>
<protein>
    <submittedName>
        <fullName evidence="4">Extracellular solute-binding protein</fullName>
    </submittedName>
</protein>
<organism evidence="4 5">
    <name type="scientific">Oceanobacillus locisalsi</name>
    <dbReference type="NCBI Taxonomy" id="546107"/>
    <lineage>
        <taxon>Bacteria</taxon>
        <taxon>Bacillati</taxon>
        <taxon>Bacillota</taxon>
        <taxon>Bacilli</taxon>
        <taxon>Bacillales</taxon>
        <taxon>Bacillaceae</taxon>
        <taxon>Oceanobacillus</taxon>
    </lineage>
</organism>
<reference evidence="5" key="1">
    <citation type="journal article" date="2019" name="Int. J. Syst. Evol. Microbiol.">
        <title>The Global Catalogue of Microorganisms (GCM) 10K type strain sequencing project: providing services to taxonomists for standard genome sequencing and annotation.</title>
        <authorList>
            <consortium name="The Broad Institute Genomics Platform"/>
            <consortium name="The Broad Institute Genome Sequencing Center for Infectious Disease"/>
            <person name="Wu L."/>
            <person name="Ma J."/>
        </authorList>
    </citation>
    <scope>NUCLEOTIDE SEQUENCE [LARGE SCALE GENOMIC DNA]</scope>
    <source>
        <strain evidence="5">CCUG 56608</strain>
    </source>
</reference>
<evidence type="ECO:0000313" key="5">
    <source>
        <dbReference type="Proteomes" id="UP001597041"/>
    </source>
</evidence>
<dbReference type="InterPro" id="IPR006059">
    <property type="entry name" value="SBP"/>
</dbReference>
<dbReference type="Proteomes" id="UP001597041">
    <property type="component" value="Unassembled WGS sequence"/>
</dbReference>
<dbReference type="InterPro" id="IPR006061">
    <property type="entry name" value="SBP_1_CS"/>
</dbReference>
<proteinExistence type="inferred from homology"/>
<dbReference type="RefSeq" id="WP_379594271.1">
    <property type="nucleotide sequence ID" value="NZ_JBHTKK010000036.1"/>
</dbReference>
<evidence type="ECO:0000256" key="2">
    <source>
        <dbReference type="ARBA" id="ARBA00022448"/>
    </source>
</evidence>
<dbReference type="Pfam" id="PF13416">
    <property type="entry name" value="SBP_bac_8"/>
    <property type="match status" value="1"/>
</dbReference>
<gene>
    <name evidence="4" type="ORF">ACFQ19_18985</name>
</gene>
<dbReference type="EMBL" id="JBHTKK010000036">
    <property type="protein sequence ID" value="MFD1068085.1"/>
    <property type="molecule type" value="Genomic_DNA"/>
</dbReference>
<keyword evidence="2" id="KW-0813">Transport</keyword>
<keyword evidence="5" id="KW-1185">Reference proteome</keyword>
<dbReference type="Gene3D" id="3.40.190.10">
    <property type="entry name" value="Periplasmic binding protein-like II"/>
    <property type="match status" value="2"/>
</dbReference>
<accession>A0ABW3NNP6</accession>
<dbReference type="PROSITE" id="PS51257">
    <property type="entry name" value="PROKAR_LIPOPROTEIN"/>
    <property type="match status" value="1"/>
</dbReference>
<dbReference type="PANTHER" id="PTHR30061">
    <property type="entry name" value="MALTOSE-BINDING PERIPLASMIC PROTEIN"/>
    <property type="match status" value="1"/>
</dbReference>
<sequence length="422" mass="46640">MRGEVRFFALISFLFILILGACAPDREEPGEESTGGEAEKPEELVIWMNDQDEQMDAINEIVEKYEEEEGISVRVEGQPMVEQLQQLSLAGPEGNGPDLFYQPHDQIGNIVAQGLAEPLDVTDEELNRYVDAAVDAVTYTYDDETDIYGLPAVIETYGIFYNTSIVDEAPETMEDVLAILEENTDASNDEYGFLMRPNDFYFAYPFLVNYGGYIFGGEAGDYDVTDVGLANEGAIEGGEFYQEFFGSGKIPAGTNADVIDGLFTEGKIGAVINGPWSIPVYENALGDDLGFAPFPQLNDEPSATFVGVKSWMVSYYSENKDWAQDLAMFITNEENQQTYYDIAGELPPNEEALNNIEDPMYADFAEQIEFGVPMPSSPEMAQVWEPMQNALQFLAEGQDAQEVLEEAVDQINDNIQSAGGGE</sequence>
<comment type="similarity">
    <text evidence="1">Belongs to the bacterial solute-binding protein 1 family.</text>
</comment>
<evidence type="ECO:0000313" key="4">
    <source>
        <dbReference type="EMBL" id="MFD1068085.1"/>
    </source>
</evidence>
<evidence type="ECO:0000256" key="3">
    <source>
        <dbReference type="ARBA" id="ARBA00022729"/>
    </source>
</evidence>
<evidence type="ECO:0000256" key="1">
    <source>
        <dbReference type="ARBA" id="ARBA00008520"/>
    </source>
</evidence>